<dbReference type="PROSITE" id="PS51192">
    <property type="entry name" value="HELICASE_ATP_BIND_1"/>
    <property type="match status" value="1"/>
</dbReference>
<feature type="domain" description="Helicase C-terminal" evidence="8">
    <location>
        <begin position="337"/>
        <end position="534"/>
    </location>
</feature>
<dbReference type="InterPro" id="IPR011545">
    <property type="entry name" value="DEAD/DEAH_box_helicase_dom"/>
</dbReference>
<evidence type="ECO:0000256" key="4">
    <source>
        <dbReference type="ARBA" id="ARBA00022840"/>
    </source>
</evidence>
<dbReference type="GO" id="GO:0005524">
    <property type="term" value="F:ATP binding"/>
    <property type="evidence" value="ECO:0007669"/>
    <property type="project" value="UniProtKB-KW"/>
</dbReference>
<dbReference type="InterPro" id="IPR025696">
    <property type="entry name" value="Beta-barrel_MTR4"/>
</dbReference>
<accession>A0AAD7ULM7</accession>
<dbReference type="InterPro" id="IPR014001">
    <property type="entry name" value="Helicase_ATP-bd"/>
</dbReference>
<dbReference type="GO" id="GO:0005634">
    <property type="term" value="C:nucleus"/>
    <property type="evidence" value="ECO:0007669"/>
    <property type="project" value="TreeGrafter"/>
</dbReference>
<dbReference type="InterPro" id="IPR012961">
    <property type="entry name" value="Ski2/MTR4_C"/>
</dbReference>
<dbReference type="Pfam" id="PF00271">
    <property type="entry name" value="Helicase_C"/>
    <property type="match status" value="1"/>
</dbReference>
<dbReference type="GO" id="GO:0000460">
    <property type="term" value="P:maturation of 5.8S rRNA"/>
    <property type="evidence" value="ECO:0007669"/>
    <property type="project" value="TreeGrafter"/>
</dbReference>
<dbReference type="Proteomes" id="UP001230188">
    <property type="component" value="Unassembled WGS sequence"/>
</dbReference>
<dbReference type="AlphaFoldDB" id="A0AAD7ULM7"/>
<evidence type="ECO:0000256" key="2">
    <source>
        <dbReference type="ARBA" id="ARBA00022801"/>
    </source>
</evidence>
<dbReference type="GO" id="GO:0006401">
    <property type="term" value="P:RNA catabolic process"/>
    <property type="evidence" value="ECO:0007669"/>
    <property type="project" value="InterPro"/>
</dbReference>
<dbReference type="GO" id="GO:0003724">
    <property type="term" value="F:RNA helicase activity"/>
    <property type="evidence" value="ECO:0007669"/>
    <property type="project" value="InterPro"/>
</dbReference>
<evidence type="ECO:0000256" key="6">
    <source>
        <dbReference type="SAM" id="MobiDB-lite"/>
    </source>
</evidence>
<dbReference type="SMART" id="SM00487">
    <property type="entry name" value="DEXDc"/>
    <property type="match status" value="1"/>
</dbReference>
<evidence type="ECO:0000256" key="5">
    <source>
        <dbReference type="SAM" id="Coils"/>
    </source>
</evidence>
<feature type="compositionally biased region" description="Basic and acidic residues" evidence="6">
    <location>
        <begin position="47"/>
        <end position="72"/>
    </location>
</feature>
<dbReference type="Pfam" id="PF13234">
    <property type="entry name" value="MTR4_beta-barrel"/>
    <property type="match status" value="1"/>
</dbReference>
<dbReference type="Gene3D" id="3.40.50.300">
    <property type="entry name" value="P-loop containing nucleotide triphosphate hydrolases"/>
    <property type="match status" value="2"/>
</dbReference>
<dbReference type="InterPro" id="IPR001650">
    <property type="entry name" value="Helicase_C-like"/>
</dbReference>
<protein>
    <submittedName>
        <fullName evidence="9">Uncharacterized protein</fullName>
    </submittedName>
</protein>
<comment type="caution">
    <text evidence="9">The sequence shown here is derived from an EMBL/GenBank/DDBJ whole genome shotgun (WGS) entry which is preliminary data.</text>
</comment>
<feature type="coiled-coil region" evidence="5">
    <location>
        <begin position="706"/>
        <end position="754"/>
    </location>
</feature>
<evidence type="ECO:0000313" key="10">
    <source>
        <dbReference type="Proteomes" id="UP001230188"/>
    </source>
</evidence>
<dbReference type="Gene3D" id="1.10.3380.30">
    <property type="match status" value="1"/>
</dbReference>
<feature type="domain" description="Helicase ATP-binding" evidence="7">
    <location>
        <begin position="128"/>
        <end position="284"/>
    </location>
</feature>
<keyword evidence="2" id="KW-0378">Hydrolase</keyword>
<dbReference type="PANTHER" id="PTHR12131:SF25">
    <property type="entry name" value="DEXH-BOX ATP-DEPENDENT RNA HELICASE DEXH9"/>
    <property type="match status" value="1"/>
</dbReference>
<dbReference type="InterPro" id="IPR027417">
    <property type="entry name" value="P-loop_NTPase"/>
</dbReference>
<gene>
    <name evidence="9" type="ORF">CTAYLR_009189</name>
</gene>
<dbReference type="Pfam" id="PF00270">
    <property type="entry name" value="DEAD"/>
    <property type="match status" value="1"/>
</dbReference>
<keyword evidence="1" id="KW-0547">Nucleotide-binding</keyword>
<keyword evidence="3" id="KW-0347">Helicase</keyword>
<dbReference type="PANTHER" id="PTHR12131">
    <property type="entry name" value="ATP-DEPENDENT RNA AND DNA HELICASE"/>
    <property type="match status" value="1"/>
</dbReference>
<evidence type="ECO:0000256" key="1">
    <source>
        <dbReference type="ARBA" id="ARBA00022741"/>
    </source>
</evidence>
<dbReference type="InterPro" id="IPR016438">
    <property type="entry name" value="SKI2-like"/>
</dbReference>
<evidence type="ECO:0000313" key="9">
    <source>
        <dbReference type="EMBL" id="KAJ8611732.1"/>
    </source>
</evidence>
<dbReference type="CDD" id="cd18795">
    <property type="entry name" value="SF2_C_Ski2"/>
    <property type="match status" value="1"/>
</dbReference>
<organism evidence="9 10">
    <name type="scientific">Chrysophaeum taylorii</name>
    <dbReference type="NCBI Taxonomy" id="2483200"/>
    <lineage>
        <taxon>Eukaryota</taxon>
        <taxon>Sar</taxon>
        <taxon>Stramenopiles</taxon>
        <taxon>Ochrophyta</taxon>
        <taxon>Pelagophyceae</taxon>
        <taxon>Pelagomonadales</taxon>
        <taxon>Pelagomonadaceae</taxon>
        <taxon>Chrysophaeum</taxon>
    </lineage>
</organism>
<dbReference type="FunFam" id="3.40.50.300:FF:000083">
    <property type="entry name" value="ATP-dependent RNA helicase DOB1"/>
    <property type="match status" value="1"/>
</dbReference>
<keyword evidence="10" id="KW-1185">Reference proteome</keyword>
<dbReference type="Gene3D" id="2.40.30.300">
    <property type="match status" value="1"/>
</dbReference>
<dbReference type="SMART" id="SM00490">
    <property type="entry name" value="HELICc"/>
    <property type="match status" value="1"/>
</dbReference>
<evidence type="ECO:0000256" key="3">
    <source>
        <dbReference type="ARBA" id="ARBA00022806"/>
    </source>
</evidence>
<dbReference type="PIRSF" id="PIRSF005198">
    <property type="entry name" value="Antiviral_helicase_SKI2"/>
    <property type="match status" value="1"/>
</dbReference>
<sequence length="954" mass="106137">MDLDELFEGFDGDNPAAAAAAAAAANKKNSSSKQLFDASKAVAGGAGEHKRKIEEEEDPVKERKKERKEERARLVDVRITERSTKSENGRSVLSFSALPSDYQEPEAKDVAPAKTYPFPLDPFQEQATKFIDRDESVLVAAHTSAGKTVCAEYAIAKALRDNQRVAYTSPIKALSNQKFRDLKEEFEDVGLMTGDIAINPQARCLVMTTEILRSMLYRGSEVVREVKWVVFDEIHYMRDKERGVVWEESIILLPHSVRFVFLSATIPNASQFASWIAHIHRQACHVVHTDFRPTPLVHYAYGGDGLHLVLDDAFRDANFDKAFAAGGGGGGNSKKSGLLTVLEHVEKANLQPAIVFAFSKVRCEKNLAALVQENYNTPQEAATVRQIYAAAIRSLSEQDRELPQVATLVQILERGVGIHHGGLLPIVKEVVEILFQEGFIKVLFATETFAIGINMPARTVVFTECKKFDGSEFRALSASEYIQMSGRAGRRGKDDRGTVILALEDEPPKDMLRGKADNLNSSYHITYNMLLNLLRVQGADPEFLARSSFRQFQQESEAPGLDAQAADLESRIPTVDAAAERRAKVETQLELKRAALATTYFTPKTVLPWLQAGRLIKIPPDSWAVVASATENECELVAGSELKTVKLSTIRDFSAVRVFMPADLRKPDQRQLVQRSVDQVFARFSKEEPLPMLDLVDDLKLGGSEFQALRDQIVALKNKLDELPEADTSTVREKDLLTQKAKLLRKQAREAQALVVRDDLRRMRRVLRRLNHVSPDGVIALKGRAACELNAADELLAAEFLLSGTLQDFEPAEIAAVLSCLVFCEKKEEGKKVPPLRPRVALLHSRLVEAAKTVAQACRDSNIDLEESDYLDSFNPDMMPLVFEWAHGAHFIDLTKLTDAYEGTVIRVIRRLDELLRQLASACHAIGNFEIKAKFDAASQAIKRDIVFAASLYL</sequence>
<feature type="region of interest" description="Disordered" evidence="6">
    <location>
        <begin position="26"/>
        <end position="72"/>
    </location>
</feature>
<keyword evidence="4" id="KW-0067">ATP-binding</keyword>
<dbReference type="SMART" id="SM01142">
    <property type="entry name" value="DSHCT"/>
    <property type="match status" value="1"/>
</dbReference>
<evidence type="ECO:0000259" key="7">
    <source>
        <dbReference type="PROSITE" id="PS51192"/>
    </source>
</evidence>
<dbReference type="SUPFAM" id="SSF52540">
    <property type="entry name" value="P-loop containing nucleoside triphosphate hydrolases"/>
    <property type="match status" value="1"/>
</dbReference>
<evidence type="ECO:0000259" key="8">
    <source>
        <dbReference type="PROSITE" id="PS51194"/>
    </source>
</evidence>
<dbReference type="PROSITE" id="PS51194">
    <property type="entry name" value="HELICASE_CTER"/>
    <property type="match status" value="1"/>
</dbReference>
<dbReference type="GO" id="GO:0003723">
    <property type="term" value="F:RNA binding"/>
    <property type="evidence" value="ECO:0007669"/>
    <property type="project" value="InterPro"/>
</dbReference>
<proteinExistence type="predicted"/>
<dbReference type="InterPro" id="IPR050699">
    <property type="entry name" value="RNA-DNA_Helicase"/>
</dbReference>
<dbReference type="GO" id="GO:0016787">
    <property type="term" value="F:hydrolase activity"/>
    <property type="evidence" value="ECO:0007669"/>
    <property type="project" value="UniProtKB-KW"/>
</dbReference>
<name>A0AAD7ULM7_9STRA</name>
<reference evidence="9" key="1">
    <citation type="submission" date="2023-01" db="EMBL/GenBank/DDBJ databases">
        <title>Metagenome sequencing of chrysophaentin producing Chrysophaeum taylorii.</title>
        <authorList>
            <person name="Davison J."/>
            <person name="Bewley C."/>
        </authorList>
    </citation>
    <scope>NUCLEOTIDE SEQUENCE</scope>
    <source>
        <strain evidence="9">NIES-1699</strain>
    </source>
</reference>
<dbReference type="EMBL" id="JAQMWT010000065">
    <property type="protein sequence ID" value="KAJ8611732.1"/>
    <property type="molecule type" value="Genomic_DNA"/>
</dbReference>
<dbReference type="Pfam" id="PF08148">
    <property type="entry name" value="DSHCT"/>
    <property type="match status" value="1"/>
</dbReference>
<keyword evidence="5" id="KW-0175">Coiled coil</keyword>